<accession>A0ABT7VBD4</accession>
<sequence>MKRNRFVLALATVVAVCLALVGCSGSGGDGDPTKAFLGTWDLTEAPDLTSEDIDLMKALGIYCYVDLQDEGKAELNLMGEPLEGTWEAKSASECDITFEGETATATLEDDLLSLDMDGEVMSFKRLSDEDATKLKEDAASALDSLAESEEGEDAGSSWGDDEEIVEEVNQQIVNDDTCTIEIVNKKTDWAGDSGYTLRITNNSASDICVDALWGTFSVNGTMADPVLSETIKPGCNVETFMWFGQSDVPDLASLVSVEGELEVYDANTYETIATYPFAA</sequence>
<proteinExistence type="predicted"/>
<dbReference type="RefSeq" id="WP_289545211.1">
    <property type="nucleotide sequence ID" value="NZ_JAUDDZ010000008.1"/>
</dbReference>
<evidence type="ECO:0000313" key="3">
    <source>
        <dbReference type="Proteomes" id="UP001529421"/>
    </source>
</evidence>
<evidence type="ECO:0000313" key="2">
    <source>
        <dbReference type="EMBL" id="MDM8275162.1"/>
    </source>
</evidence>
<dbReference type="PROSITE" id="PS51257">
    <property type="entry name" value="PROKAR_LIPOPROTEIN"/>
    <property type="match status" value="1"/>
</dbReference>
<reference evidence="2 3" key="2">
    <citation type="submission" date="2023-06" db="EMBL/GenBank/DDBJ databases">
        <authorList>
            <person name="Zeman M."/>
            <person name="Kubasova T."/>
            <person name="Jahodarova E."/>
            <person name="Nykrynova M."/>
            <person name="Rychlik I."/>
        </authorList>
    </citation>
    <scope>NUCLEOTIDE SEQUENCE [LARGE SCALE GENOMIC DNA]</scope>
    <source>
        <strain evidence="2 3">154_Feed</strain>
    </source>
</reference>
<reference evidence="3" key="1">
    <citation type="submission" date="2023-06" db="EMBL/GenBank/DDBJ databases">
        <title>Identification and characterization of horizontal gene transfer across gut microbiota members of farm animals based on homology search.</title>
        <authorList>
            <person name="Zeman M."/>
            <person name="Kubasova T."/>
            <person name="Jahodarova E."/>
            <person name="Nykrynova M."/>
            <person name="Rychlik I."/>
        </authorList>
    </citation>
    <scope>NUCLEOTIDE SEQUENCE [LARGE SCALE GENOMIC DNA]</scope>
    <source>
        <strain evidence="3">154_Feed</strain>
    </source>
</reference>
<dbReference type="EMBL" id="JAUDDZ010000008">
    <property type="protein sequence ID" value="MDM8275162.1"/>
    <property type="molecule type" value="Genomic_DNA"/>
</dbReference>
<keyword evidence="3" id="KW-1185">Reference proteome</keyword>
<organism evidence="2 3">
    <name type="scientific">Enorma phocaeensis</name>
    <dbReference type="NCBI Taxonomy" id="1871019"/>
    <lineage>
        <taxon>Bacteria</taxon>
        <taxon>Bacillati</taxon>
        <taxon>Actinomycetota</taxon>
        <taxon>Coriobacteriia</taxon>
        <taxon>Coriobacteriales</taxon>
        <taxon>Coriobacteriaceae</taxon>
        <taxon>Enorma</taxon>
    </lineage>
</organism>
<dbReference type="Proteomes" id="UP001529421">
    <property type="component" value="Unassembled WGS sequence"/>
</dbReference>
<keyword evidence="1" id="KW-0732">Signal</keyword>
<gene>
    <name evidence="2" type="ORF">QUW28_06575</name>
</gene>
<evidence type="ECO:0000256" key="1">
    <source>
        <dbReference type="SAM" id="SignalP"/>
    </source>
</evidence>
<comment type="caution">
    <text evidence="2">The sequence shown here is derived from an EMBL/GenBank/DDBJ whole genome shotgun (WGS) entry which is preliminary data.</text>
</comment>
<feature type="signal peptide" evidence="1">
    <location>
        <begin position="1"/>
        <end position="19"/>
    </location>
</feature>
<feature type="chain" id="PRO_5045802431" evidence="1">
    <location>
        <begin position="20"/>
        <end position="279"/>
    </location>
</feature>
<protein>
    <submittedName>
        <fullName evidence="2">Uncharacterized protein</fullName>
    </submittedName>
</protein>
<name>A0ABT7VBD4_9ACTN</name>